<feature type="coiled-coil region" evidence="1">
    <location>
        <begin position="34"/>
        <end position="161"/>
    </location>
</feature>
<dbReference type="Gene3D" id="1.20.120.20">
    <property type="entry name" value="Apolipoprotein"/>
    <property type="match status" value="1"/>
</dbReference>
<gene>
    <name evidence="2" type="ORF">A3I30_03140</name>
</gene>
<accession>A0A1F5C9Y9</accession>
<proteinExistence type="predicted"/>
<comment type="caution">
    <text evidence="2">The sequence shown here is derived from an EMBL/GenBank/DDBJ whole genome shotgun (WGS) entry which is preliminary data.</text>
</comment>
<dbReference type="SUPFAM" id="SSF58113">
    <property type="entry name" value="Apolipoprotein A-I"/>
    <property type="match status" value="1"/>
</dbReference>
<dbReference type="EMBL" id="MEYV01000021">
    <property type="protein sequence ID" value="OGD39674.1"/>
    <property type="molecule type" value="Genomic_DNA"/>
</dbReference>
<sequence>MKKSLKIVSKILILAVFVWVGAGALQASSQGKFNEETRENLRNQLNQTRETRKDATRNVLDEVKAKREELKKNLETKREEAKERLETVRKEAQEKAKAAREEFKTKIKQVRDEKKRLTAERLEEQLNRLNKRWTDHFTNVLNRLEDVLAKIEIRIQKAEANGRDVAAVKIVVEKARAAIKTARDAVAVQAAKIYTVKFESEDKLRTAFQAVKEQLHKDLTALRDGAIKTERQAVQNVVQELRKIKSVDEEPTATTTPSSTSN</sequence>
<dbReference type="Proteomes" id="UP000177197">
    <property type="component" value="Unassembled WGS sequence"/>
</dbReference>
<organism evidence="2 3">
    <name type="scientific">Candidatus Azambacteria bacterium RIFCSPLOWO2_02_FULL_44_14</name>
    <dbReference type="NCBI Taxonomy" id="1797306"/>
    <lineage>
        <taxon>Bacteria</taxon>
        <taxon>Candidatus Azamiibacteriota</taxon>
    </lineage>
</organism>
<dbReference type="AlphaFoldDB" id="A0A1F5C9Y9"/>
<evidence type="ECO:0000256" key="1">
    <source>
        <dbReference type="SAM" id="Coils"/>
    </source>
</evidence>
<evidence type="ECO:0000313" key="2">
    <source>
        <dbReference type="EMBL" id="OGD39674.1"/>
    </source>
</evidence>
<protein>
    <submittedName>
        <fullName evidence="2">Uncharacterized protein</fullName>
    </submittedName>
</protein>
<keyword evidence="1" id="KW-0175">Coiled coil</keyword>
<name>A0A1F5C9Y9_9BACT</name>
<reference evidence="2 3" key="1">
    <citation type="journal article" date="2016" name="Nat. Commun.">
        <title>Thousands of microbial genomes shed light on interconnected biogeochemical processes in an aquifer system.</title>
        <authorList>
            <person name="Anantharaman K."/>
            <person name="Brown C.T."/>
            <person name="Hug L.A."/>
            <person name="Sharon I."/>
            <person name="Castelle C.J."/>
            <person name="Probst A.J."/>
            <person name="Thomas B.C."/>
            <person name="Singh A."/>
            <person name="Wilkins M.J."/>
            <person name="Karaoz U."/>
            <person name="Brodie E.L."/>
            <person name="Williams K.H."/>
            <person name="Hubbard S.S."/>
            <person name="Banfield J.F."/>
        </authorList>
    </citation>
    <scope>NUCLEOTIDE SEQUENCE [LARGE SCALE GENOMIC DNA]</scope>
</reference>
<evidence type="ECO:0000313" key="3">
    <source>
        <dbReference type="Proteomes" id="UP000177197"/>
    </source>
</evidence>